<dbReference type="Proteomes" id="UP000530424">
    <property type="component" value="Unassembled WGS sequence"/>
</dbReference>
<evidence type="ECO:0000313" key="5">
    <source>
        <dbReference type="EMBL" id="NYJ00531.1"/>
    </source>
</evidence>
<dbReference type="RefSeq" id="WP_179667106.1">
    <property type="nucleotide sequence ID" value="NZ_JACCFP010000001.1"/>
</dbReference>
<protein>
    <submittedName>
        <fullName evidence="5">Subtilisin-like proprotein convertase family protein</fullName>
    </submittedName>
</protein>
<organism evidence="5 6">
    <name type="scientific">Nocardioides thalensis</name>
    <dbReference type="NCBI Taxonomy" id="1914755"/>
    <lineage>
        <taxon>Bacteria</taxon>
        <taxon>Bacillati</taxon>
        <taxon>Actinomycetota</taxon>
        <taxon>Actinomycetes</taxon>
        <taxon>Propionibacteriales</taxon>
        <taxon>Nocardioidaceae</taxon>
        <taxon>Nocardioides</taxon>
    </lineage>
</organism>
<dbReference type="PROSITE" id="PS51829">
    <property type="entry name" value="P_HOMO_B"/>
    <property type="match status" value="1"/>
</dbReference>
<name>A0A853C001_9ACTN</name>
<evidence type="ECO:0000256" key="3">
    <source>
        <dbReference type="SAM" id="SignalP"/>
    </source>
</evidence>
<keyword evidence="3" id="KW-0732">Signal</keyword>
<dbReference type="AlphaFoldDB" id="A0A853C001"/>
<proteinExistence type="predicted"/>
<comment type="caution">
    <text evidence="5">The sequence shown here is derived from an EMBL/GenBank/DDBJ whole genome shotgun (WGS) entry which is preliminary data.</text>
</comment>
<feature type="domain" description="P/Homo B" evidence="4">
    <location>
        <begin position="196"/>
        <end position="381"/>
    </location>
</feature>
<sequence>MKTTHRSRSATALTLAIGATLSGVATAAPDNAVSAPGNPQAIIIDAPTNADTAQKANHYPSTTTMWGIDGPITDVNVDLNQVTHGFGSDLDIVLKSPAGTAVLLVSDSCGAGPVIQNYWTIDDEAASQLPGSQCASGSWKPSNPGLFPTPDILPAPAPLSLKHSLSAFNGENPNGTWQLFVHDDTNRFPNGADHGVVLQGFRVIIETASQSIVVPADADGEGPATPYPLTIPVSGRSGVIEDVAVNLHGIGHSRPDDLDILLVAPGGQKIWLMSDACGHFAPPLGKTWRLNDRDPAMSDNGNCNLGGAGGGGINFAPTAYEPGDVMPAPAPAGPYSTGLLRSLYGTNPNGDWKVYINDDFAAHSGYLSDVSLSFELGAPDATAPDTTITAGPASPTRSRSAAFSFSATENGSTFQCKLDDRAWRACTSPRSYARLALGRHVFRVRATDLAGNRDATSATWTWRIRN</sequence>
<gene>
    <name evidence="5" type="ORF">HNR19_001229</name>
</gene>
<dbReference type="InterPro" id="IPR008979">
    <property type="entry name" value="Galactose-bd-like_sf"/>
</dbReference>
<evidence type="ECO:0000256" key="2">
    <source>
        <dbReference type="ARBA" id="ARBA00022801"/>
    </source>
</evidence>
<feature type="signal peptide" evidence="3">
    <location>
        <begin position="1"/>
        <end position="27"/>
    </location>
</feature>
<evidence type="ECO:0000313" key="6">
    <source>
        <dbReference type="Proteomes" id="UP000530424"/>
    </source>
</evidence>
<dbReference type="SUPFAM" id="SSF49785">
    <property type="entry name" value="Galactose-binding domain-like"/>
    <property type="match status" value="2"/>
</dbReference>
<feature type="chain" id="PRO_5032347601" evidence="3">
    <location>
        <begin position="28"/>
        <end position="466"/>
    </location>
</feature>
<evidence type="ECO:0000256" key="1">
    <source>
        <dbReference type="ARBA" id="ARBA00022670"/>
    </source>
</evidence>
<dbReference type="InterPro" id="IPR002884">
    <property type="entry name" value="P_dom"/>
</dbReference>
<keyword evidence="2" id="KW-0378">Hydrolase</keyword>
<accession>A0A853C001</accession>
<dbReference type="EMBL" id="JACCFP010000001">
    <property type="protein sequence ID" value="NYJ00531.1"/>
    <property type="molecule type" value="Genomic_DNA"/>
</dbReference>
<keyword evidence="6" id="KW-1185">Reference proteome</keyword>
<reference evidence="5 6" key="1">
    <citation type="submission" date="2020-07" db="EMBL/GenBank/DDBJ databases">
        <title>Sequencing the genomes of 1000 actinobacteria strains.</title>
        <authorList>
            <person name="Klenk H.-P."/>
        </authorList>
    </citation>
    <scope>NUCLEOTIDE SEQUENCE [LARGE SCALE GENOMIC DNA]</scope>
    <source>
        <strain evidence="5 6">DSM 103833</strain>
    </source>
</reference>
<evidence type="ECO:0000259" key="4">
    <source>
        <dbReference type="PROSITE" id="PS51829"/>
    </source>
</evidence>
<dbReference type="GO" id="GO:0006508">
    <property type="term" value="P:proteolysis"/>
    <property type="evidence" value="ECO:0007669"/>
    <property type="project" value="UniProtKB-KW"/>
</dbReference>
<dbReference type="GO" id="GO:0004252">
    <property type="term" value="F:serine-type endopeptidase activity"/>
    <property type="evidence" value="ECO:0007669"/>
    <property type="project" value="InterPro"/>
</dbReference>
<keyword evidence="1" id="KW-0645">Protease</keyword>
<dbReference type="Gene3D" id="2.60.120.260">
    <property type="entry name" value="Galactose-binding domain-like"/>
    <property type="match status" value="2"/>
</dbReference>